<feature type="compositionally biased region" description="Polar residues" evidence="1">
    <location>
        <begin position="144"/>
        <end position="157"/>
    </location>
</feature>
<reference evidence="3 4" key="1">
    <citation type="submission" date="2020-03" db="EMBL/GenBank/DDBJ databases">
        <title>Genomic Encyclopedia of Type Strains, Phase IV (KMG-IV): sequencing the most valuable type-strain genomes for metagenomic binning, comparative biology and taxonomic classification.</title>
        <authorList>
            <person name="Goeker M."/>
        </authorList>
    </citation>
    <scope>NUCLEOTIDE SEQUENCE [LARGE SCALE GENOMIC DNA]</scope>
    <source>
        <strain evidence="3 4">DSM 25229</strain>
    </source>
</reference>
<dbReference type="AlphaFoldDB" id="A0A7X5XT73"/>
<evidence type="ECO:0000256" key="1">
    <source>
        <dbReference type="SAM" id="MobiDB-lite"/>
    </source>
</evidence>
<accession>A0A7X5XT73</accession>
<dbReference type="EMBL" id="JAATIT010000004">
    <property type="protein sequence ID" value="NJB90880.1"/>
    <property type="molecule type" value="Genomic_DNA"/>
</dbReference>
<dbReference type="Proteomes" id="UP000535078">
    <property type="component" value="Unassembled WGS sequence"/>
</dbReference>
<feature type="transmembrane region" description="Helical" evidence="2">
    <location>
        <begin position="57"/>
        <end position="79"/>
    </location>
</feature>
<evidence type="ECO:0000313" key="3">
    <source>
        <dbReference type="EMBL" id="NJB90880.1"/>
    </source>
</evidence>
<evidence type="ECO:0000313" key="4">
    <source>
        <dbReference type="Proteomes" id="UP000535078"/>
    </source>
</evidence>
<feature type="region of interest" description="Disordered" evidence="1">
    <location>
        <begin position="137"/>
        <end position="157"/>
    </location>
</feature>
<keyword evidence="2" id="KW-0812">Transmembrane</keyword>
<feature type="transmembrane region" description="Helical" evidence="2">
    <location>
        <begin position="27"/>
        <end position="50"/>
    </location>
</feature>
<keyword evidence="2" id="KW-1133">Transmembrane helix</keyword>
<evidence type="ECO:0000256" key="2">
    <source>
        <dbReference type="SAM" id="Phobius"/>
    </source>
</evidence>
<gene>
    <name evidence="3" type="ORF">GGR90_003082</name>
</gene>
<keyword evidence="2" id="KW-0472">Membrane</keyword>
<keyword evidence="4" id="KW-1185">Reference proteome</keyword>
<proteinExistence type="predicted"/>
<dbReference type="RefSeq" id="WP_167922258.1">
    <property type="nucleotide sequence ID" value="NZ_JAATIT010000004.1"/>
</dbReference>
<protein>
    <submittedName>
        <fullName evidence="3">Uncharacterized protein</fullName>
    </submittedName>
</protein>
<organism evidence="3 4">
    <name type="scientific">Sphingopyxis italica</name>
    <dbReference type="NCBI Taxonomy" id="1129133"/>
    <lineage>
        <taxon>Bacteria</taxon>
        <taxon>Pseudomonadati</taxon>
        <taxon>Pseudomonadota</taxon>
        <taxon>Alphaproteobacteria</taxon>
        <taxon>Sphingomonadales</taxon>
        <taxon>Sphingomonadaceae</taxon>
        <taxon>Sphingopyxis</taxon>
    </lineage>
</organism>
<comment type="caution">
    <text evidence="3">The sequence shown here is derived from an EMBL/GenBank/DDBJ whole genome shotgun (WGS) entry which is preliminary data.</text>
</comment>
<name>A0A7X5XT73_9SPHN</name>
<feature type="transmembrane region" description="Helical" evidence="2">
    <location>
        <begin position="106"/>
        <end position="128"/>
    </location>
</feature>
<sequence length="157" mass="17335">MRIAIFAAFLLVALGYAAWRGGAPERTMVGIAVTIVIWDRILVTFGTVVYHSVDVGYLALDIFGASSTFILAMVAHRFWPMIAAPLHSLPLLAHFSRAVDVQMDPVAYLTMQVATSWVLPPLLIAATWRHQKRLMKNGSDPAWRSSSKLSRPRTATS</sequence>